<evidence type="ECO:0000313" key="2">
    <source>
        <dbReference type="EMBL" id="GKV41073.1"/>
    </source>
</evidence>
<evidence type="ECO:0000256" key="1">
    <source>
        <dbReference type="SAM" id="Phobius"/>
    </source>
</evidence>
<dbReference type="Proteomes" id="UP001054252">
    <property type="component" value="Unassembled WGS sequence"/>
</dbReference>
<dbReference type="AlphaFoldDB" id="A0AAV5LWD0"/>
<name>A0AAV5LWD0_9ROSI</name>
<keyword evidence="1" id="KW-1133">Transmembrane helix</keyword>
<reference evidence="2 3" key="1">
    <citation type="journal article" date="2021" name="Commun. Biol.">
        <title>The genome of Shorea leprosula (Dipterocarpaceae) highlights the ecological relevance of drought in aseasonal tropical rainforests.</title>
        <authorList>
            <person name="Ng K.K.S."/>
            <person name="Kobayashi M.J."/>
            <person name="Fawcett J.A."/>
            <person name="Hatakeyama M."/>
            <person name="Paape T."/>
            <person name="Ng C.H."/>
            <person name="Ang C.C."/>
            <person name="Tnah L.H."/>
            <person name="Lee C.T."/>
            <person name="Nishiyama T."/>
            <person name="Sese J."/>
            <person name="O'Brien M.J."/>
            <person name="Copetti D."/>
            <person name="Mohd Noor M.I."/>
            <person name="Ong R.C."/>
            <person name="Putra M."/>
            <person name="Sireger I.Z."/>
            <person name="Indrioko S."/>
            <person name="Kosugi Y."/>
            <person name="Izuno A."/>
            <person name="Isagi Y."/>
            <person name="Lee S.L."/>
            <person name="Shimizu K.K."/>
        </authorList>
    </citation>
    <scope>NUCLEOTIDE SEQUENCE [LARGE SCALE GENOMIC DNA]</scope>
    <source>
        <strain evidence="2">214</strain>
    </source>
</reference>
<proteinExistence type="predicted"/>
<protein>
    <submittedName>
        <fullName evidence="2">Uncharacterized protein</fullName>
    </submittedName>
</protein>
<keyword evidence="3" id="KW-1185">Reference proteome</keyword>
<evidence type="ECO:0000313" key="3">
    <source>
        <dbReference type="Proteomes" id="UP001054252"/>
    </source>
</evidence>
<organism evidence="2 3">
    <name type="scientific">Rubroshorea leprosula</name>
    <dbReference type="NCBI Taxonomy" id="152421"/>
    <lineage>
        <taxon>Eukaryota</taxon>
        <taxon>Viridiplantae</taxon>
        <taxon>Streptophyta</taxon>
        <taxon>Embryophyta</taxon>
        <taxon>Tracheophyta</taxon>
        <taxon>Spermatophyta</taxon>
        <taxon>Magnoliopsida</taxon>
        <taxon>eudicotyledons</taxon>
        <taxon>Gunneridae</taxon>
        <taxon>Pentapetalae</taxon>
        <taxon>rosids</taxon>
        <taxon>malvids</taxon>
        <taxon>Malvales</taxon>
        <taxon>Dipterocarpaceae</taxon>
        <taxon>Rubroshorea</taxon>
    </lineage>
</organism>
<keyword evidence="1" id="KW-0812">Transmembrane</keyword>
<comment type="caution">
    <text evidence="2">The sequence shown here is derived from an EMBL/GenBank/DDBJ whole genome shotgun (WGS) entry which is preliminary data.</text>
</comment>
<sequence>MKVMASLLEEARFNITVLITTGILGGMKSSVAKGVGLMEGVLLTLGIALTIGANLHARNIIQLRILMNTMPNKKQAADSLPLKKNREFLDMLYSALLPLSVGFCWV</sequence>
<feature type="transmembrane region" description="Helical" evidence="1">
    <location>
        <begin position="37"/>
        <end position="57"/>
    </location>
</feature>
<keyword evidence="1" id="KW-0472">Membrane</keyword>
<accession>A0AAV5LWD0</accession>
<dbReference type="EMBL" id="BPVZ01000147">
    <property type="protein sequence ID" value="GKV41073.1"/>
    <property type="molecule type" value="Genomic_DNA"/>
</dbReference>
<gene>
    <name evidence="2" type="ORF">SLEP1_g48652</name>
</gene>